<comment type="caution">
    <text evidence="4">The sequence shown here is derived from an EMBL/GenBank/DDBJ whole genome shotgun (WGS) entry which is preliminary data.</text>
</comment>
<dbReference type="SUPFAM" id="SSF56059">
    <property type="entry name" value="Glutathione synthetase ATP-binding domain-like"/>
    <property type="match status" value="1"/>
</dbReference>
<dbReference type="Gene3D" id="3.30.1490.20">
    <property type="entry name" value="ATP-grasp fold, A domain"/>
    <property type="match status" value="1"/>
</dbReference>
<dbReference type="GO" id="GO:0009432">
    <property type="term" value="P:SOS response"/>
    <property type="evidence" value="ECO:0007669"/>
    <property type="project" value="TreeGrafter"/>
</dbReference>
<organism evidence="4 5">
    <name type="scientific">Candidatus Doudnabacteria bacterium RIFCSPHIGHO2_01_FULL_46_24</name>
    <dbReference type="NCBI Taxonomy" id="1817825"/>
    <lineage>
        <taxon>Bacteria</taxon>
        <taxon>Candidatus Doudnaibacteriota</taxon>
    </lineage>
</organism>
<dbReference type="PANTHER" id="PTHR21621">
    <property type="entry name" value="RIBOSOMAL PROTEIN S6 MODIFICATION PROTEIN"/>
    <property type="match status" value="1"/>
</dbReference>
<dbReference type="InterPro" id="IPR013815">
    <property type="entry name" value="ATP_grasp_subdomain_1"/>
</dbReference>
<dbReference type="STRING" id="1817825.A2720_00755"/>
<evidence type="ECO:0000256" key="1">
    <source>
        <dbReference type="ARBA" id="ARBA00022598"/>
    </source>
</evidence>
<reference evidence="4 5" key="1">
    <citation type="journal article" date="2016" name="Nat. Commun.">
        <title>Thousands of microbial genomes shed light on interconnected biogeochemical processes in an aquifer system.</title>
        <authorList>
            <person name="Anantharaman K."/>
            <person name="Brown C.T."/>
            <person name="Hug L.A."/>
            <person name="Sharon I."/>
            <person name="Castelle C.J."/>
            <person name="Probst A.J."/>
            <person name="Thomas B.C."/>
            <person name="Singh A."/>
            <person name="Wilkins M.J."/>
            <person name="Karaoz U."/>
            <person name="Brodie E.L."/>
            <person name="Williams K.H."/>
            <person name="Hubbard S.S."/>
            <person name="Banfield J.F."/>
        </authorList>
    </citation>
    <scope>NUCLEOTIDE SEQUENCE [LARGE SCALE GENOMIC DNA]</scope>
</reference>
<proteinExistence type="predicted"/>
<evidence type="ECO:0000313" key="4">
    <source>
        <dbReference type="EMBL" id="OGE81610.1"/>
    </source>
</evidence>
<keyword evidence="2" id="KW-0067">ATP-binding</keyword>
<feature type="domain" description="ATP-grasp" evidence="3">
    <location>
        <begin position="66"/>
        <end position="326"/>
    </location>
</feature>
<accession>A0A1F5NWA3</accession>
<dbReference type="EMBL" id="MFEL01000007">
    <property type="protein sequence ID" value="OGE81610.1"/>
    <property type="molecule type" value="Genomic_DNA"/>
</dbReference>
<evidence type="ECO:0000259" key="3">
    <source>
        <dbReference type="PROSITE" id="PS50975"/>
    </source>
</evidence>
<dbReference type="InterPro" id="IPR011761">
    <property type="entry name" value="ATP-grasp"/>
</dbReference>
<dbReference type="GO" id="GO:0005737">
    <property type="term" value="C:cytoplasm"/>
    <property type="evidence" value="ECO:0007669"/>
    <property type="project" value="TreeGrafter"/>
</dbReference>
<evidence type="ECO:0000313" key="5">
    <source>
        <dbReference type="Proteomes" id="UP000178892"/>
    </source>
</evidence>
<dbReference type="Pfam" id="PF07478">
    <property type="entry name" value="Dala_Dala_lig_C"/>
    <property type="match status" value="1"/>
</dbReference>
<dbReference type="AlphaFoldDB" id="A0A1F5NWA3"/>
<dbReference type="GO" id="GO:0018169">
    <property type="term" value="F:ribosomal S6-glutamic acid ligase activity"/>
    <property type="evidence" value="ECO:0007669"/>
    <property type="project" value="TreeGrafter"/>
</dbReference>
<dbReference type="PANTHER" id="PTHR21621:SF0">
    <property type="entry name" value="BETA-CITRYLGLUTAMATE SYNTHASE B-RELATED"/>
    <property type="match status" value="1"/>
</dbReference>
<keyword evidence="1" id="KW-0436">Ligase</keyword>
<gene>
    <name evidence="4" type="ORF">A2720_00755</name>
</gene>
<dbReference type="GO" id="GO:0046872">
    <property type="term" value="F:metal ion binding"/>
    <property type="evidence" value="ECO:0007669"/>
    <property type="project" value="InterPro"/>
</dbReference>
<dbReference type="Gene3D" id="3.30.470.20">
    <property type="entry name" value="ATP-grasp fold, B domain"/>
    <property type="match status" value="2"/>
</dbReference>
<dbReference type="Proteomes" id="UP000178892">
    <property type="component" value="Unassembled WGS sequence"/>
</dbReference>
<name>A0A1F5NWA3_9BACT</name>
<dbReference type="GO" id="GO:0005524">
    <property type="term" value="F:ATP binding"/>
    <property type="evidence" value="ECO:0007669"/>
    <property type="project" value="UniProtKB-UniRule"/>
</dbReference>
<sequence>MKQAFATPILARLARRAGVKVNIEPQFGYAGQVVLPDGRKKYFRGTNFDLNGLGASEIAKDKDYANFFLASMGYPVIKGRAFFSPDWARIIRNRRTIGAAHAYAKQLGFPVIVKPNSLSQGSGVAKVHNRAEFFQAVRAICKKDRVFLVQRVVSGRDYRVVVLDGKVMSAYERLPLQVVGDGKATIAKLLSRKQKQFRREGRDTVIKQMDFRISNHLRRQGLSRRSVPARGEVVTLLDNRNLSSGGDAVDVTGQIHPSFRRLCVRMTRDMGLRYSGVDLMVEGKLSEPINRFFVIEVNAAPGIDNYAHGGKKQRRIVDQMYLKVLRALAK</sequence>
<dbReference type="GO" id="GO:0008716">
    <property type="term" value="F:D-alanine-D-alanine ligase activity"/>
    <property type="evidence" value="ECO:0007669"/>
    <property type="project" value="InterPro"/>
</dbReference>
<keyword evidence="2" id="KW-0547">Nucleotide-binding</keyword>
<dbReference type="InterPro" id="IPR011095">
    <property type="entry name" value="Dala_Dala_lig_C"/>
</dbReference>
<evidence type="ECO:0000256" key="2">
    <source>
        <dbReference type="PROSITE-ProRule" id="PRU00409"/>
    </source>
</evidence>
<protein>
    <recommendedName>
        <fullName evidence="3">ATP-grasp domain-containing protein</fullName>
    </recommendedName>
</protein>
<dbReference type="PROSITE" id="PS50975">
    <property type="entry name" value="ATP_GRASP"/>
    <property type="match status" value="1"/>
</dbReference>